<evidence type="ECO:0000313" key="1">
    <source>
        <dbReference type="EMBL" id="QDR72730.1"/>
    </source>
</evidence>
<evidence type="ECO:0000313" key="2">
    <source>
        <dbReference type="Proteomes" id="UP000316394"/>
    </source>
</evidence>
<gene>
    <name evidence="1" type="ORF">FOD75_06345</name>
</gene>
<sequence length="222" mass="26057">MAIQNKQAQPKQRLRLWHKGKGKVENELTQFSGTEEPPSASVLKLFNYKAIDDDKDHLIIARDDSYIDMLNIQGHGVRSLTYDQQTDLLSDYHRFLQVFLPDHKYLITPFPIDTSTQKTFWGQRYIKVSNQLRHETNPIKARQLQTQLRYIKVKQEQNILVEQQLRSEEFFLIIFGKDKESIREERDSALNTGGIALIMNQLTLAKKKEILFRINNLNTEIK</sequence>
<reference evidence="1 2" key="1">
    <citation type="submission" date="2019-07" db="EMBL/GenBank/DDBJ databases">
        <title>Gastrointestinal microbiota of Peromyscus leucopus, the white-footed mouse.</title>
        <authorList>
            <person name="Milovic A."/>
            <person name="Bassam K."/>
            <person name="Barbour A.G."/>
        </authorList>
    </citation>
    <scope>NUCLEOTIDE SEQUENCE [LARGE SCALE GENOMIC DNA]</scope>
    <source>
        <strain evidence="1 2">LL7</strain>
    </source>
</reference>
<organism evidence="1 2">
    <name type="scientific">Limosilactobacillus reuteri</name>
    <name type="common">Lactobacillus reuteri</name>
    <dbReference type="NCBI Taxonomy" id="1598"/>
    <lineage>
        <taxon>Bacteria</taxon>
        <taxon>Bacillati</taxon>
        <taxon>Bacillota</taxon>
        <taxon>Bacilli</taxon>
        <taxon>Lactobacillales</taxon>
        <taxon>Lactobacillaceae</taxon>
        <taxon>Limosilactobacillus</taxon>
    </lineage>
</organism>
<proteinExistence type="predicted"/>
<accession>A0A1C1ZR75</accession>
<name>A0A1C1ZR75_LIMRT</name>
<dbReference type="EMBL" id="CP041676">
    <property type="protein sequence ID" value="QDR72730.1"/>
    <property type="molecule type" value="Genomic_DNA"/>
</dbReference>
<dbReference type="AlphaFoldDB" id="A0A1C1ZR75"/>
<dbReference type="Proteomes" id="UP000316394">
    <property type="component" value="Chromosome"/>
</dbReference>
<dbReference type="RefSeq" id="WP_020843041.1">
    <property type="nucleotide sequence ID" value="NZ_CP041676.1"/>
</dbReference>
<protein>
    <submittedName>
        <fullName evidence="1">Uncharacterized protein</fullName>
    </submittedName>
</protein>